<evidence type="ECO:0000259" key="4">
    <source>
        <dbReference type="Pfam" id="PF25597"/>
    </source>
</evidence>
<dbReference type="Proteomes" id="UP000701853">
    <property type="component" value="Chromosome 7"/>
</dbReference>
<feature type="domain" description="Reverse transcriptase Ty1/copia-type" evidence="2">
    <location>
        <begin position="285"/>
        <end position="344"/>
    </location>
</feature>
<dbReference type="InterPro" id="IPR013103">
    <property type="entry name" value="RVT_2"/>
</dbReference>
<evidence type="ECO:0000313" key="5">
    <source>
        <dbReference type="EMBL" id="KAG8488750.1"/>
    </source>
</evidence>
<evidence type="ECO:0000259" key="3">
    <source>
        <dbReference type="Pfam" id="PF22936"/>
    </source>
</evidence>
<sequence>MTIIASLKYEIPLLDHNTRFALWQIKMQVVLAQIDLEDALLGIDKMHSTLTEEEKNHRNANDDRGRTQERNTYGKSKGRSKSSNRGCTFHMSPSQDWFKTYETMSEGVILMGNNASCKNVGVGTIKVRMFDGVVRTLSDVRHVPGLKRNLILLSTLDLKGYKYTAKSRDSTVTSDVPVTSSSLSDDDITKLWHMHLVYISENDMVELSKRGLFDGCPAYAHADNGKLEPRSIKCVFLGYKACVKGIRRAIKPPKKYAKADLVVYALNVAEDIYANQEPSNFSEEVVRCKWVFKKTKRTLGIEEPRYKARLVVKGYSQIPRVDFTDVFSSVVKHSLIQALLGIVVRT</sequence>
<evidence type="ECO:0000313" key="6">
    <source>
        <dbReference type="Proteomes" id="UP000701853"/>
    </source>
</evidence>
<feature type="domain" description="Retroviral polymerase SH3-like" evidence="4">
    <location>
        <begin position="216"/>
        <end position="247"/>
    </location>
</feature>
<dbReference type="Pfam" id="PF25597">
    <property type="entry name" value="SH3_retrovirus"/>
    <property type="match status" value="1"/>
</dbReference>
<accession>A0A8J6D088</accession>
<feature type="region of interest" description="Disordered" evidence="1">
    <location>
        <begin position="51"/>
        <end position="88"/>
    </location>
</feature>
<keyword evidence="6" id="KW-1185">Reference proteome</keyword>
<comment type="caution">
    <text evidence="5">The sequence shown here is derived from an EMBL/GenBank/DDBJ whole genome shotgun (WGS) entry which is preliminary data.</text>
</comment>
<protein>
    <recommendedName>
        <fullName evidence="7">Reverse transcriptase Ty1/copia-type domain-containing protein</fullName>
    </recommendedName>
</protein>
<proteinExistence type="predicted"/>
<dbReference type="EMBL" id="JAHUZN010000007">
    <property type="protein sequence ID" value="KAG8488750.1"/>
    <property type="molecule type" value="Genomic_DNA"/>
</dbReference>
<evidence type="ECO:0000256" key="1">
    <source>
        <dbReference type="SAM" id="MobiDB-lite"/>
    </source>
</evidence>
<dbReference type="AlphaFoldDB" id="A0A8J6D088"/>
<reference evidence="5 6" key="1">
    <citation type="journal article" date="2021" name="bioRxiv">
        <title>The Gossypium anomalum genome as a resource for cotton improvement and evolutionary analysis of hybrid incompatibility.</title>
        <authorList>
            <person name="Grover C.E."/>
            <person name="Yuan D."/>
            <person name="Arick M.A."/>
            <person name="Miller E.R."/>
            <person name="Hu G."/>
            <person name="Peterson D.G."/>
            <person name="Wendel J.F."/>
            <person name="Udall J.A."/>
        </authorList>
    </citation>
    <scope>NUCLEOTIDE SEQUENCE [LARGE SCALE GENOMIC DNA]</scope>
    <source>
        <strain evidence="5">JFW-Udall</strain>
        <tissue evidence="5">Leaf</tissue>
    </source>
</reference>
<evidence type="ECO:0008006" key="7">
    <source>
        <dbReference type="Google" id="ProtNLM"/>
    </source>
</evidence>
<dbReference type="InterPro" id="IPR054722">
    <property type="entry name" value="PolX-like_BBD"/>
</dbReference>
<dbReference type="PANTHER" id="PTHR47592">
    <property type="entry name" value="PBF68 PROTEIN"/>
    <property type="match status" value="1"/>
</dbReference>
<dbReference type="Pfam" id="PF22936">
    <property type="entry name" value="Pol_BBD"/>
    <property type="match status" value="1"/>
</dbReference>
<evidence type="ECO:0000259" key="2">
    <source>
        <dbReference type="Pfam" id="PF07727"/>
    </source>
</evidence>
<gene>
    <name evidence="5" type="ORF">CXB51_016632</name>
</gene>
<feature type="domain" description="Retrovirus-related Pol polyprotein from transposon TNT 1-94-like beta-barrel" evidence="3">
    <location>
        <begin position="86"/>
        <end position="161"/>
    </location>
</feature>
<dbReference type="InterPro" id="IPR057670">
    <property type="entry name" value="SH3_retrovirus"/>
</dbReference>
<organism evidence="5 6">
    <name type="scientific">Gossypium anomalum</name>
    <dbReference type="NCBI Taxonomy" id="47600"/>
    <lineage>
        <taxon>Eukaryota</taxon>
        <taxon>Viridiplantae</taxon>
        <taxon>Streptophyta</taxon>
        <taxon>Embryophyta</taxon>
        <taxon>Tracheophyta</taxon>
        <taxon>Spermatophyta</taxon>
        <taxon>Magnoliopsida</taxon>
        <taxon>eudicotyledons</taxon>
        <taxon>Gunneridae</taxon>
        <taxon>Pentapetalae</taxon>
        <taxon>rosids</taxon>
        <taxon>malvids</taxon>
        <taxon>Malvales</taxon>
        <taxon>Malvaceae</taxon>
        <taxon>Malvoideae</taxon>
        <taxon>Gossypium</taxon>
    </lineage>
</organism>
<dbReference type="Pfam" id="PF07727">
    <property type="entry name" value="RVT_2"/>
    <property type="match status" value="1"/>
</dbReference>
<name>A0A8J6D088_9ROSI</name>
<dbReference type="OrthoDB" id="418757at2759"/>
<feature type="compositionally biased region" description="Basic and acidic residues" evidence="1">
    <location>
        <begin position="51"/>
        <end position="69"/>
    </location>
</feature>
<dbReference type="PANTHER" id="PTHR47592:SF27">
    <property type="entry name" value="OS08G0421700 PROTEIN"/>
    <property type="match status" value="1"/>
</dbReference>